<proteinExistence type="predicted"/>
<gene>
    <name evidence="1" type="ORF">AVDCRST_MAG90-1726</name>
</gene>
<sequence>MHEHLQFIAGLLTANPGSADDPKLLELQRIVERRSLRPVVTCFRHGSAGAKIPAVPLAFRRIVKRIHGEIETDFDVDDRKASGGRFAAA</sequence>
<accession>A0A6J4LNS3</accession>
<organism evidence="1">
    <name type="scientific">uncultured Microvirga sp</name>
    <dbReference type="NCBI Taxonomy" id="412392"/>
    <lineage>
        <taxon>Bacteria</taxon>
        <taxon>Pseudomonadati</taxon>
        <taxon>Pseudomonadota</taxon>
        <taxon>Alphaproteobacteria</taxon>
        <taxon>Hyphomicrobiales</taxon>
        <taxon>Methylobacteriaceae</taxon>
        <taxon>Microvirga</taxon>
        <taxon>environmental samples</taxon>
    </lineage>
</organism>
<dbReference type="EMBL" id="CADCUC010000337">
    <property type="protein sequence ID" value="CAA9335830.1"/>
    <property type="molecule type" value="Genomic_DNA"/>
</dbReference>
<evidence type="ECO:0000313" key="1">
    <source>
        <dbReference type="EMBL" id="CAA9335830.1"/>
    </source>
</evidence>
<protein>
    <submittedName>
        <fullName evidence="1">Uncharacterized protein</fullName>
    </submittedName>
</protein>
<name>A0A6J4LNS3_9HYPH</name>
<reference evidence="1" key="1">
    <citation type="submission" date="2020-02" db="EMBL/GenBank/DDBJ databases">
        <authorList>
            <person name="Meier V. D."/>
        </authorList>
    </citation>
    <scope>NUCLEOTIDE SEQUENCE</scope>
    <source>
        <strain evidence="1">AVDCRST_MAG90</strain>
    </source>
</reference>
<dbReference type="AlphaFoldDB" id="A0A6J4LNS3"/>